<evidence type="ECO:0000256" key="1">
    <source>
        <dbReference type="SAM" id="MobiDB-lite"/>
    </source>
</evidence>
<accession>A0A0F9M625</accession>
<evidence type="ECO:0000313" key="2">
    <source>
        <dbReference type="EMBL" id="KKM72130.1"/>
    </source>
</evidence>
<dbReference type="InterPro" id="IPR005358">
    <property type="entry name" value="Puta_zinc/iron-chelating_dom"/>
</dbReference>
<organism evidence="2">
    <name type="scientific">marine sediment metagenome</name>
    <dbReference type="NCBI Taxonomy" id="412755"/>
    <lineage>
        <taxon>unclassified sequences</taxon>
        <taxon>metagenomes</taxon>
        <taxon>ecological metagenomes</taxon>
    </lineage>
</organism>
<gene>
    <name evidence="2" type="ORF">LCGC14_1423570</name>
</gene>
<dbReference type="Pfam" id="PF03692">
    <property type="entry name" value="CxxCxxCC"/>
    <property type="match status" value="1"/>
</dbReference>
<feature type="region of interest" description="Disordered" evidence="1">
    <location>
        <begin position="1"/>
        <end position="20"/>
    </location>
</feature>
<evidence type="ECO:0008006" key="3">
    <source>
        <dbReference type="Google" id="ProtNLM"/>
    </source>
</evidence>
<comment type="caution">
    <text evidence="2">The sequence shown here is derived from an EMBL/GenBank/DDBJ whole genome shotgun (WGS) entry which is preliminary data.</text>
</comment>
<sequence>MRLPTVRPGSNKDVSRPSGGVQRQGFCQENCAACCQYIVLQVNPQYAEEKDVKHWIELHGINLVKRDGALWAYIPTPCSALEGTRCGLYGTEERPKVCDVWPTSQAEIDDLEDHTGQECTYSFPQRPVRGSGAKE</sequence>
<name>A0A0F9M625_9ZZZZ</name>
<dbReference type="EMBL" id="LAZR01009524">
    <property type="protein sequence ID" value="KKM72130.1"/>
    <property type="molecule type" value="Genomic_DNA"/>
</dbReference>
<protein>
    <recommendedName>
        <fullName evidence="3">Zinc/iron-chelating domain-containing protein</fullName>
    </recommendedName>
</protein>
<proteinExistence type="predicted"/>
<dbReference type="AlphaFoldDB" id="A0A0F9M625"/>
<reference evidence="2" key="1">
    <citation type="journal article" date="2015" name="Nature">
        <title>Complex archaea that bridge the gap between prokaryotes and eukaryotes.</title>
        <authorList>
            <person name="Spang A."/>
            <person name="Saw J.H."/>
            <person name="Jorgensen S.L."/>
            <person name="Zaremba-Niedzwiedzka K."/>
            <person name="Martijn J."/>
            <person name="Lind A.E."/>
            <person name="van Eijk R."/>
            <person name="Schleper C."/>
            <person name="Guy L."/>
            <person name="Ettema T.J."/>
        </authorList>
    </citation>
    <scope>NUCLEOTIDE SEQUENCE</scope>
</reference>